<evidence type="ECO:0000256" key="1">
    <source>
        <dbReference type="SAM" id="Phobius"/>
    </source>
</evidence>
<feature type="transmembrane region" description="Helical" evidence="1">
    <location>
        <begin position="6"/>
        <end position="25"/>
    </location>
</feature>
<proteinExistence type="predicted"/>
<reference evidence="2 3" key="1">
    <citation type="submission" date="2019-10" db="EMBL/GenBank/DDBJ databases">
        <title>Genome sequencing of Lactobacillus fructivorans.</title>
        <authorList>
            <person name="Kim K."/>
        </authorList>
    </citation>
    <scope>NUCLEOTIDE SEQUENCE [LARGE SCALE GENOMIC DNA]</scope>
    <source>
        <strain evidence="2 3">LF543</strain>
    </source>
</reference>
<accession>A0AAE6P1A8</accession>
<sequence length="98" mass="10990">MKKTTVTLVAAGVLTGITITGLLMLKKKGDSNPKDNVTLDDWKNIFNSALAVQKNLNRFNHALENAQPVMKSLDRDLEQAKFQLKPRVNHLSDQLNNF</sequence>
<dbReference type="EMBL" id="CP045562">
    <property type="protein sequence ID" value="QFX92538.1"/>
    <property type="molecule type" value="Genomic_DNA"/>
</dbReference>
<name>A0AAE6P1A8_9LACO</name>
<keyword evidence="1" id="KW-0812">Transmembrane</keyword>
<keyword evidence="1" id="KW-1133">Transmembrane helix</keyword>
<evidence type="ECO:0000313" key="2">
    <source>
        <dbReference type="EMBL" id="QFX92538.1"/>
    </source>
</evidence>
<dbReference type="KEGG" id="lfv:LF543_02755"/>
<keyword evidence="1" id="KW-0472">Membrane</keyword>
<gene>
    <name evidence="2" type="ORF">LF543_02755</name>
</gene>
<dbReference type="Proteomes" id="UP000327194">
    <property type="component" value="Chromosome"/>
</dbReference>
<dbReference type="RefSeq" id="WP_010021609.1">
    <property type="nucleotide sequence ID" value="NZ_AZDS01000001.1"/>
</dbReference>
<protein>
    <submittedName>
        <fullName evidence="2">Uncharacterized protein</fullName>
    </submittedName>
</protein>
<evidence type="ECO:0000313" key="3">
    <source>
        <dbReference type="Proteomes" id="UP000327194"/>
    </source>
</evidence>
<organism evidence="2 3">
    <name type="scientific">Fructilactobacillus fructivorans</name>
    <dbReference type="NCBI Taxonomy" id="1614"/>
    <lineage>
        <taxon>Bacteria</taxon>
        <taxon>Bacillati</taxon>
        <taxon>Bacillota</taxon>
        <taxon>Bacilli</taxon>
        <taxon>Lactobacillales</taxon>
        <taxon>Lactobacillaceae</taxon>
        <taxon>Fructilactobacillus</taxon>
    </lineage>
</organism>
<dbReference type="AlphaFoldDB" id="A0AAE6P1A8"/>